<dbReference type="Gene3D" id="3.40.920.10">
    <property type="entry name" value="Pyruvate-ferredoxin oxidoreductase, PFOR, domain III"/>
    <property type="match status" value="1"/>
</dbReference>
<feature type="domain" description="Pyruvate/ketoisovalerate oxidoreductase catalytic" evidence="2">
    <location>
        <begin position="29"/>
        <end position="216"/>
    </location>
</feature>
<keyword evidence="4" id="KW-0670">Pyruvate</keyword>
<dbReference type="Pfam" id="PF20169">
    <property type="entry name" value="DUF6537"/>
    <property type="match status" value="1"/>
</dbReference>
<dbReference type="InterPro" id="IPR052198">
    <property type="entry name" value="IorB_Oxidoreductase"/>
</dbReference>
<proteinExistence type="predicted"/>
<dbReference type="Proteomes" id="UP000186684">
    <property type="component" value="Unassembled WGS sequence"/>
</dbReference>
<keyword evidence="1" id="KW-0560">Oxidoreductase</keyword>
<dbReference type="Pfam" id="PF01558">
    <property type="entry name" value="POR"/>
    <property type="match status" value="1"/>
</dbReference>
<dbReference type="SUPFAM" id="SSF53323">
    <property type="entry name" value="Pyruvate-ferredoxin oxidoreductase, PFOR, domain III"/>
    <property type="match status" value="1"/>
</dbReference>
<dbReference type="NCBIfam" id="NF006179">
    <property type="entry name" value="PRK08312.1"/>
    <property type="match status" value="1"/>
</dbReference>
<dbReference type="InterPro" id="IPR019752">
    <property type="entry name" value="Pyrv/ketoisovalerate_OxRed_cat"/>
</dbReference>
<dbReference type="EMBL" id="FTOQ01000020">
    <property type="protein sequence ID" value="SIT14034.1"/>
    <property type="molecule type" value="Genomic_DNA"/>
</dbReference>
<accession>A0A1N7PTU1</accession>
<dbReference type="RefSeq" id="WP_076450688.1">
    <property type="nucleotide sequence ID" value="NZ_FTOQ01000020.1"/>
</dbReference>
<dbReference type="PANTHER" id="PTHR43854">
    <property type="entry name" value="INDOLEPYRUVATE OXIDOREDUCTASE SUBUNIT IORB"/>
    <property type="match status" value="1"/>
</dbReference>
<evidence type="ECO:0000259" key="3">
    <source>
        <dbReference type="Pfam" id="PF20169"/>
    </source>
</evidence>
<evidence type="ECO:0000313" key="4">
    <source>
        <dbReference type="EMBL" id="SIT14034.1"/>
    </source>
</evidence>
<evidence type="ECO:0000313" key="5">
    <source>
        <dbReference type="Proteomes" id="UP000186684"/>
    </source>
</evidence>
<protein>
    <submittedName>
        <fullName evidence="4">Indolepyruvate ferredoxin oxidoreductase beta subunit</fullName>
    </submittedName>
</protein>
<dbReference type="AlphaFoldDB" id="A0A1N7PTU1"/>
<dbReference type="OrthoDB" id="1490270at2"/>
<feature type="domain" description="DUF6537" evidence="3">
    <location>
        <begin position="262"/>
        <end position="474"/>
    </location>
</feature>
<organism evidence="4 5">
    <name type="scientific">Roseivivax lentus</name>
    <dbReference type="NCBI Taxonomy" id="633194"/>
    <lineage>
        <taxon>Bacteria</taxon>
        <taxon>Pseudomonadati</taxon>
        <taxon>Pseudomonadota</taxon>
        <taxon>Alphaproteobacteria</taxon>
        <taxon>Rhodobacterales</taxon>
        <taxon>Roseobacteraceae</taxon>
        <taxon>Roseivivax</taxon>
    </lineage>
</organism>
<keyword evidence="5" id="KW-1185">Reference proteome</keyword>
<dbReference type="GO" id="GO:0016903">
    <property type="term" value="F:oxidoreductase activity, acting on the aldehyde or oxo group of donors"/>
    <property type="evidence" value="ECO:0007669"/>
    <property type="project" value="InterPro"/>
</dbReference>
<dbReference type="STRING" id="633194.SAMN05421759_12019"/>
<evidence type="ECO:0000256" key="1">
    <source>
        <dbReference type="ARBA" id="ARBA00023002"/>
    </source>
</evidence>
<sequence length="522" mass="56456">MNDASPHLAPRPRDARVDGIISIAIMAVGGQGGGVLTGWIERLARSQGYNVQATSVAGVAQRTGATIYYIEMAPSEGDLRPVFSLAPAQGDVDILIAAEMMEAGRAIDRGFVTPDRTTLIASAHRALAVSEKVVPGDGTAAAAEVQAAAEIAAQRLILADMEHLARAQGSVISSSLFGALAGSGRLPFPRAAFEQAIRDSGKAVEASLSAFAAGFDAAQGKTEETGHDGAQTPDASARVPPALRRDWEALQARLAALPAEVTEMARAGLRKVVEFQDLAYGAAYLARLEDIAAEDSAAHDHAFTREAAKYLANAMAYDDVIRVADLKTRAARYSRIEDEMGAGEGRVMHLSEYMHPRADEIVGLMPERLGRRLSENPKAMARIDWLFNRGRRLRSDGVLAFLALYTLGGLKGWRLRTLRHAQEWAHIEDWLSRANAARARNYALGVEVLRTRRLIKGYSDTHARGLSKYDRVMDGIDLVAHREDAADWAARLRNAALQDETGQALDGALKTVRSFTERTDNN</sequence>
<dbReference type="PANTHER" id="PTHR43854:SF1">
    <property type="entry name" value="INDOLEPYRUVATE OXIDOREDUCTASE SUBUNIT IORB"/>
    <property type="match status" value="1"/>
</dbReference>
<name>A0A1N7PTU1_9RHOB</name>
<dbReference type="InterPro" id="IPR002869">
    <property type="entry name" value="Pyrv_flavodox_OxRed_cen"/>
</dbReference>
<dbReference type="InterPro" id="IPR046667">
    <property type="entry name" value="DUF6537"/>
</dbReference>
<reference evidence="5" key="1">
    <citation type="submission" date="2017-01" db="EMBL/GenBank/DDBJ databases">
        <authorList>
            <person name="Varghese N."/>
            <person name="Submissions S."/>
        </authorList>
    </citation>
    <scope>NUCLEOTIDE SEQUENCE [LARGE SCALE GENOMIC DNA]</scope>
    <source>
        <strain evidence="5">DSM 29430</strain>
    </source>
</reference>
<evidence type="ECO:0000259" key="2">
    <source>
        <dbReference type="Pfam" id="PF01558"/>
    </source>
</evidence>
<gene>
    <name evidence="4" type="ORF">SAMN05421759_12019</name>
</gene>